<reference evidence="1 2" key="1">
    <citation type="submission" date="2018-03" db="EMBL/GenBank/DDBJ databases">
        <title>Whole genome analyses suggest that Burkholderia sensu lato contains two further novel genera in the rhizoxinica-symbiotica group Mycetohabitans gen. nov., and Trinickia gen. nov.: implications for the evolution of diazotrophy and nodulation in the Burkholderiaceae.</title>
        <authorList>
            <person name="Estrada De Los Santos P."/>
            <person name="Palmer M."/>
            <person name="Chavez-Ramirez B."/>
            <person name="Steenkamp E.T."/>
            <person name="Hirsch A.M."/>
            <person name="Manyaka P."/>
            <person name="Maluk M."/>
            <person name="Lafos M."/>
            <person name="Crook M."/>
            <person name="Gross E."/>
            <person name="Simon M.F."/>
            <person name="Bueno Dos Reis Junior F."/>
            <person name="Poole P.S."/>
            <person name="Venter S.N."/>
            <person name="James E.K."/>
        </authorList>
    </citation>
    <scope>NUCLEOTIDE SEQUENCE [LARGE SCALE GENOMIC DNA]</scope>
    <source>
        <strain evidence="1 2">JPY-366</strain>
    </source>
</reference>
<accession>A0A2T3XXA5</accession>
<organism evidence="1 2">
    <name type="scientific">Trinickia symbiotica</name>
    <dbReference type="NCBI Taxonomy" id="863227"/>
    <lineage>
        <taxon>Bacteria</taxon>
        <taxon>Pseudomonadati</taxon>
        <taxon>Pseudomonadota</taxon>
        <taxon>Betaproteobacteria</taxon>
        <taxon>Burkholderiales</taxon>
        <taxon>Burkholderiaceae</taxon>
        <taxon>Trinickia</taxon>
    </lineage>
</organism>
<name>A0A2T3XXA5_9BURK</name>
<dbReference type="Proteomes" id="UP000240638">
    <property type="component" value="Unassembled WGS sequence"/>
</dbReference>
<protein>
    <submittedName>
        <fullName evidence="1">Uncharacterized protein</fullName>
    </submittedName>
</protein>
<sequence length="467" mass="48776">MPFSCRDAIPMTPSASPALEALPNPRGAAVRAAETALAEARTAFESHAAVGAPLLRAASALKQAGWLPAQRFADTLVLASPFADGEVAQRFGLALGDFHAALTRRNLRELACSPTLFGHYRALNAHIVSHQANASEVAYEDLALAGRPIAPAVMRSLPAQPLARLRAVYEDALLALLRSRESTASALDELDRCLTELAGNDPYDVWRLAARCARALRLAGRATSGGDEAKRFYARCNLLLADEARGLTVAPRSFVRAAVALLWRDYALYGAAAEDADDVALLSDYGLTVDWHVAGSLASEVAWEASAAEAEQRAVQDDAAVREIGVLSINASAYEDFLQTADGAMAKLANRAGRPDGTVLPGSATEATESAEAAYRLGAAACALGLGHVAALAEALGLAWRLTAHAREIAAPARAPEPAAIDGATEALRAMLLRVAAGVAPPDANAAFKTIAQAIERAQPTPAGRAS</sequence>
<dbReference type="AlphaFoldDB" id="A0A2T3XXA5"/>
<gene>
    <name evidence="1" type="ORF">C9I57_10620</name>
</gene>
<comment type="caution">
    <text evidence="1">The sequence shown here is derived from an EMBL/GenBank/DDBJ whole genome shotgun (WGS) entry which is preliminary data.</text>
</comment>
<evidence type="ECO:0000313" key="1">
    <source>
        <dbReference type="EMBL" id="PTB21145.1"/>
    </source>
</evidence>
<proteinExistence type="predicted"/>
<dbReference type="EMBL" id="PYUC01000004">
    <property type="protein sequence ID" value="PTB21145.1"/>
    <property type="molecule type" value="Genomic_DNA"/>
</dbReference>
<evidence type="ECO:0000313" key="2">
    <source>
        <dbReference type="Proteomes" id="UP000240638"/>
    </source>
</evidence>